<organism evidence="2 3">
    <name type="scientific">Mugilogobius chulae</name>
    <name type="common">yellowstripe goby</name>
    <dbReference type="NCBI Taxonomy" id="88201"/>
    <lineage>
        <taxon>Eukaryota</taxon>
        <taxon>Metazoa</taxon>
        <taxon>Chordata</taxon>
        <taxon>Craniata</taxon>
        <taxon>Vertebrata</taxon>
        <taxon>Euteleostomi</taxon>
        <taxon>Actinopterygii</taxon>
        <taxon>Neopterygii</taxon>
        <taxon>Teleostei</taxon>
        <taxon>Neoteleostei</taxon>
        <taxon>Acanthomorphata</taxon>
        <taxon>Gobiaria</taxon>
        <taxon>Gobiiformes</taxon>
        <taxon>Gobioidei</taxon>
        <taxon>Gobiidae</taxon>
        <taxon>Gobionellinae</taxon>
        <taxon>Mugilogobius</taxon>
    </lineage>
</organism>
<reference evidence="3" key="1">
    <citation type="submission" date="2024-04" db="EMBL/GenBank/DDBJ databases">
        <title>Salinicola lusitanus LLJ914,a marine bacterium isolated from the Okinawa Trough.</title>
        <authorList>
            <person name="Li J."/>
        </authorList>
    </citation>
    <scope>NUCLEOTIDE SEQUENCE [LARGE SCALE GENOMIC DNA]</scope>
</reference>
<comment type="caution">
    <text evidence="2">The sequence shown here is derived from an EMBL/GenBank/DDBJ whole genome shotgun (WGS) entry which is preliminary data.</text>
</comment>
<accession>A0AAW0MN34</accession>
<feature type="compositionally biased region" description="Polar residues" evidence="1">
    <location>
        <begin position="201"/>
        <end position="214"/>
    </location>
</feature>
<feature type="region of interest" description="Disordered" evidence="1">
    <location>
        <begin position="66"/>
        <end position="90"/>
    </location>
</feature>
<evidence type="ECO:0000256" key="1">
    <source>
        <dbReference type="SAM" id="MobiDB-lite"/>
    </source>
</evidence>
<keyword evidence="3" id="KW-1185">Reference proteome</keyword>
<dbReference type="Proteomes" id="UP001460270">
    <property type="component" value="Unassembled WGS sequence"/>
</dbReference>
<evidence type="ECO:0000313" key="3">
    <source>
        <dbReference type="Proteomes" id="UP001460270"/>
    </source>
</evidence>
<evidence type="ECO:0000313" key="2">
    <source>
        <dbReference type="EMBL" id="KAK7879690.1"/>
    </source>
</evidence>
<dbReference type="AlphaFoldDB" id="A0AAW0MN34"/>
<gene>
    <name evidence="2" type="ORF">WMY93_033601</name>
</gene>
<proteinExistence type="predicted"/>
<protein>
    <submittedName>
        <fullName evidence="2">Uncharacterized protein</fullName>
    </submittedName>
</protein>
<name>A0AAW0MN34_9GOBI</name>
<feature type="region of interest" description="Disordered" evidence="1">
    <location>
        <begin position="170"/>
        <end position="252"/>
    </location>
</feature>
<sequence>MLTARSLLLGEHGGFSAHSAAVSGLFTPEFSPYFSPFTLSGAPHNHHHFHHRRRSLLSPQPFPQFECTPRTPPRPITARPRTDHAAPRLPLAEPRYTFASDWPPVTTRQTRCEFCFPSLFLQQQQQQPALRRSLSTPGLGSLLLLIHRVHLLLLRRRSSSLFPHFHLALPRGQRSSHGPRHSDLRSQRAQSPQDEPGRTVCTCNSSEYLTNPTKLTLHKGKGRREDLRRRDASEDTSEDTRTQRQVRGKSRM</sequence>
<feature type="compositionally biased region" description="Basic and acidic residues" evidence="1">
    <location>
        <begin position="223"/>
        <end position="242"/>
    </location>
</feature>
<dbReference type="EMBL" id="JBBPFD010000214">
    <property type="protein sequence ID" value="KAK7879690.1"/>
    <property type="molecule type" value="Genomic_DNA"/>
</dbReference>